<evidence type="ECO:0000313" key="2">
    <source>
        <dbReference type="EMBL" id="BBM41349.1"/>
    </source>
</evidence>
<dbReference type="InterPro" id="IPR019734">
    <property type="entry name" value="TPR_rpt"/>
</dbReference>
<dbReference type="SMART" id="SM00028">
    <property type="entry name" value="TPR"/>
    <property type="match status" value="2"/>
</dbReference>
<feature type="chain" id="PRO_5022152755" evidence="1">
    <location>
        <begin position="20"/>
        <end position="333"/>
    </location>
</feature>
<name>A0A510JPQ5_9FUSO</name>
<dbReference type="OrthoDB" id="82070at2"/>
<dbReference type="RefSeq" id="WP_018450616.1">
    <property type="nucleotide sequence ID" value="NZ_AP019827.1"/>
</dbReference>
<dbReference type="SUPFAM" id="SSF81901">
    <property type="entry name" value="HCP-like"/>
    <property type="match status" value="1"/>
</dbReference>
<organism evidence="2 3">
    <name type="scientific">Leptotrichia shahii</name>
    <dbReference type="NCBI Taxonomy" id="157691"/>
    <lineage>
        <taxon>Bacteria</taxon>
        <taxon>Fusobacteriati</taxon>
        <taxon>Fusobacteriota</taxon>
        <taxon>Fusobacteriia</taxon>
        <taxon>Fusobacteriales</taxon>
        <taxon>Leptotrichiaceae</taxon>
        <taxon>Leptotrichia</taxon>
    </lineage>
</organism>
<dbReference type="InterPro" id="IPR011990">
    <property type="entry name" value="TPR-like_helical_dom_sf"/>
</dbReference>
<dbReference type="Proteomes" id="UP000322617">
    <property type="component" value="Chromosome"/>
</dbReference>
<evidence type="ECO:0000313" key="3">
    <source>
        <dbReference type="Proteomes" id="UP000322617"/>
    </source>
</evidence>
<dbReference type="EMBL" id="AP019827">
    <property type="protein sequence ID" value="BBM41349.1"/>
    <property type="molecule type" value="Genomic_DNA"/>
</dbReference>
<evidence type="ECO:0000256" key="1">
    <source>
        <dbReference type="SAM" id="SignalP"/>
    </source>
</evidence>
<dbReference type="Gene3D" id="1.25.40.10">
    <property type="entry name" value="Tetratricopeptide repeat domain"/>
    <property type="match status" value="2"/>
</dbReference>
<keyword evidence="1" id="KW-0732">Signal</keyword>
<dbReference type="AlphaFoldDB" id="A0A510JPQ5"/>
<feature type="signal peptide" evidence="1">
    <location>
        <begin position="1"/>
        <end position="19"/>
    </location>
</feature>
<keyword evidence="3" id="KW-1185">Reference proteome</keyword>
<sequence length="333" mass="40357">MKRKWLLLLILISSINSFSKETYTKEEKQYLKQIEKGDKDSLLKLSDYYFRNRKFEESEKLLLKYEKENNNLGNSREIKEKIISFYRYWRDSIVRSVLKVNIEKTKELEEKIIERYNELIKSGDVKALNDLGEFYIWIKQDEKGNKLLKEAADKEYKPAQETLERQKKDKSFGEQKLQEYENNYKETGDVRDLRILAYSYVSLKKYDLAEKTYLQLIELEDYQPDYASLAQMYDYKTQNYENAIKYYKLAIQKISNKKQKFDARDYWIRIGDMYFLQGNFIEAEKAYKNSMAFKHPNDGKTYERNMLIEIYKSQGRTEEMKKLEKQNKSWWNN</sequence>
<dbReference type="SUPFAM" id="SSF48452">
    <property type="entry name" value="TPR-like"/>
    <property type="match status" value="1"/>
</dbReference>
<dbReference type="KEGG" id="lsz:JCM16776_1576"/>
<gene>
    <name evidence="2" type="ORF">JCM16776_1576</name>
</gene>
<reference evidence="2 3" key="1">
    <citation type="submission" date="2019-07" db="EMBL/GenBank/DDBJ databases">
        <title>Complete Genome Sequence of Leptotrichia shahii Strain JCM 16776.</title>
        <authorList>
            <person name="Watanabe S."/>
            <person name="Cui L."/>
        </authorList>
    </citation>
    <scope>NUCLEOTIDE SEQUENCE [LARGE SCALE GENOMIC DNA]</scope>
    <source>
        <strain evidence="2 3">JCM16776</strain>
    </source>
</reference>
<protein>
    <submittedName>
        <fullName evidence="2">Uncharacterized protein</fullName>
    </submittedName>
</protein>
<proteinExistence type="predicted"/>
<accession>A0A510JPQ5</accession>
<dbReference type="STRING" id="1122172.GCA_000373045_00997"/>